<dbReference type="PANTHER" id="PTHR10159">
    <property type="entry name" value="DUAL SPECIFICITY PROTEIN PHOSPHATASE"/>
    <property type="match status" value="1"/>
</dbReference>
<dbReference type="KEGG" id="tet:TTHERM_00624140"/>
<accession>Q240W9</accession>
<evidence type="ECO:0000259" key="7">
    <source>
        <dbReference type="PROSITE" id="PS50056"/>
    </source>
</evidence>
<sequence>MSSSNQQIDVKSPANSNRAKEKENQDNQDKQKVLNKKLDMIFQQVKILYALQYTKTDKYPNQIIPNLYLGSVGAALSKDVLVELNIKYVLTAMEEFKHPFQDIITEYKIIRIKDSKNENIINYFEESNEFMHKAISSNQNVLVHCFAGVSRSTSLVLAYLMKYQNKTLDEALNITKQARPVIQPNQNFLAQLKKYEELLKKENTEQQPEDQKEKDQNVNENQQQQQNDLVEQQVEENKQETEQENKQN</sequence>
<dbReference type="AlphaFoldDB" id="Q240W9"/>
<reference evidence="9" key="1">
    <citation type="journal article" date="2006" name="PLoS Biol.">
        <title>Macronuclear genome sequence of the ciliate Tetrahymena thermophila, a model eukaryote.</title>
        <authorList>
            <person name="Eisen J.A."/>
            <person name="Coyne R.S."/>
            <person name="Wu M."/>
            <person name="Wu D."/>
            <person name="Thiagarajan M."/>
            <person name="Wortman J.R."/>
            <person name="Badger J.H."/>
            <person name="Ren Q."/>
            <person name="Amedeo P."/>
            <person name="Jones K.M."/>
            <person name="Tallon L.J."/>
            <person name="Delcher A.L."/>
            <person name="Salzberg S.L."/>
            <person name="Silva J.C."/>
            <person name="Haas B.J."/>
            <person name="Majoros W.H."/>
            <person name="Farzad M."/>
            <person name="Carlton J.M."/>
            <person name="Smith R.K. Jr."/>
            <person name="Garg J."/>
            <person name="Pearlman R.E."/>
            <person name="Karrer K.M."/>
            <person name="Sun L."/>
            <person name="Manning G."/>
            <person name="Elde N.C."/>
            <person name="Turkewitz A.P."/>
            <person name="Asai D.J."/>
            <person name="Wilkes D.E."/>
            <person name="Wang Y."/>
            <person name="Cai H."/>
            <person name="Collins K."/>
            <person name="Stewart B.A."/>
            <person name="Lee S.R."/>
            <person name="Wilamowska K."/>
            <person name="Weinberg Z."/>
            <person name="Ruzzo W.L."/>
            <person name="Wloga D."/>
            <person name="Gaertig J."/>
            <person name="Frankel J."/>
            <person name="Tsao C.-C."/>
            <person name="Gorovsky M.A."/>
            <person name="Keeling P.J."/>
            <person name="Waller R.F."/>
            <person name="Patron N.J."/>
            <person name="Cherry J.M."/>
            <person name="Stover N.A."/>
            <person name="Krieger C.J."/>
            <person name="del Toro C."/>
            <person name="Ryder H.F."/>
            <person name="Williamson S.C."/>
            <person name="Barbeau R.A."/>
            <person name="Hamilton E.P."/>
            <person name="Orias E."/>
        </authorList>
    </citation>
    <scope>NUCLEOTIDE SEQUENCE [LARGE SCALE GENOMIC DNA]</scope>
    <source>
        <strain evidence="9">SB210</strain>
    </source>
</reference>
<dbReference type="HOGENOM" id="CLU_027074_9_0_1"/>
<dbReference type="eggNOG" id="KOG1716">
    <property type="taxonomic scope" value="Eukaryota"/>
</dbReference>
<evidence type="ECO:0000256" key="4">
    <source>
        <dbReference type="ARBA" id="ARBA00048336"/>
    </source>
</evidence>
<gene>
    <name evidence="8" type="ORF">TTHERM_00624140</name>
</gene>
<keyword evidence="3" id="KW-0904">Protein phosphatase</keyword>
<dbReference type="SMART" id="SM00195">
    <property type="entry name" value="DSPc"/>
    <property type="match status" value="1"/>
</dbReference>
<evidence type="ECO:0000256" key="1">
    <source>
        <dbReference type="ARBA" id="ARBA00008601"/>
    </source>
</evidence>
<dbReference type="EMBL" id="GG662540">
    <property type="protein sequence ID" value="EAS02295.1"/>
    <property type="molecule type" value="Genomic_DNA"/>
</dbReference>
<comment type="similarity">
    <text evidence="1">Belongs to the protein-tyrosine phosphatase family. Non-receptor class dual specificity subfamily.</text>
</comment>
<dbReference type="Proteomes" id="UP000009168">
    <property type="component" value="Unassembled WGS sequence"/>
</dbReference>
<evidence type="ECO:0000259" key="6">
    <source>
        <dbReference type="PROSITE" id="PS50054"/>
    </source>
</evidence>
<comment type="catalytic activity">
    <reaction evidence="4">
        <text>O-phospho-L-threonyl-[protein] + H2O = L-threonyl-[protein] + phosphate</text>
        <dbReference type="Rhea" id="RHEA:47004"/>
        <dbReference type="Rhea" id="RHEA-COMP:11060"/>
        <dbReference type="Rhea" id="RHEA-COMP:11605"/>
        <dbReference type="ChEBI" id="CHEBI:15377"/>
        <dbReference type="ChEBI" id="CHEBI:30013"/>
        <dbReference type="ChEBI" id="CHEBI:43474"/>
        <dbReference type="ChEBI" id="CHEBI:61977"/>
        <dbReference type="EC" id="3.1.3.16"/>
    </reaction>
</comment>
<proteinExistence type="inferred from homology"/>
<evidence type="ECO:0000256" key="2">
    <source>
        <dbReference type="ARBA" id="ARBA00022801"/>
    </source>
</evidence>
<dbReference type="InterPro" id="IPR000340">
    <property type="entry name" value="Dual-sp_phosphatase_cat-dom"/>
</dbReference>
<protein>
    <submittedName>
        <fullName evidence="8">Tyrosine phosphatase</fullName>
    </submittedName>
</protein>
<dbReference type="GeneID" id="7822939"/>
<feature type="compositionally biased region" description="Polar residues" evidence="5">
    <location>
        <begin position="1"/>
        <end position="17"/>
    </location>
</feature>
<dbReference type="FunFam" id="3.90.190.10:FF:000004">
    <property type="entry name" value="Protein phosphatase Slingshot homolog 2"/>
    <property type="match status" value="1"/>
</dbReference>
<name>Q240W9_TETTS</name>
<dbReference type="STRING" id="312017.Q240W9"/>
<dbReference type="InterPro" id="IPR020422">
    <property type="entry name" value="TYR_PHOSPHATASE_DUAL_dom"/>
</dbReference>
<evidence type="ECO:0000313" key="8">
    <source>
        <dbReference type="EMBL" id="EAS02295.1"/>
    </source>
</evidence>
<feature type="compositionally biased region" description="Basic and acidic residues" evidence="5">
    <location>
        <begin position="235"/>
        <end position="248"/>
    </location>
</feature>
<feature type="compositionally biased region" description="Basic and acidic residues" evidence="5">
    <location>
        <begin position="18"/>
        <end position="30"/>
    </location>
</feature>
<dbReference type="InterPro" id="IPR016130">
    <property type="entry name" value="Tyr_Pase_AS"/>
</dbReference>
<evidence type="ECO:0000313" key="9">
    <source>
        <dbReference type="Proteomes" id="UP000009168"/>
    </source>
</evidence>
<dbReference type="PANTHER" id="PTHR10159:SF511">
    <property type="entry name" value="DUAL SPECIFICITY PROTEIN PHOSPHATASE 1"/>
    <property type="match status" value="1"/>
</dbReference>
<feature type="compositionally biased region" description="Basic and acidic residues" evidence="5">
    <location>
        <begin position="199"/>
        <end position="217"/>
    </location>
</feature>
<dbReference type="PROSITE" id="PS50054">
    <property type="entry name" value="TYR_PHOSPHATASE_DUAL"/>
    <property type="match status" value="1"/>
</dbReference>
<dbReference type="Gene3D" id="3.90.190.10">
    <property type="entry name" value="Protein tyrosine phosphatase superfamily"/>
    <property type="match status" value="1"/>
</dbReference>
<dbReference type="GO" id="GO:0008330">
    <property type="term" value="F:protein tyrosine/threonine phosphatase activity"/>
    <property type="evidence" value="ECO:0007669"/>
    <property type="project" value="TreeGrafter"/>
</dbReference>
<dbReference type="InterPro" id="IPR029021">
    <property type="entry name" value="Prot-tyrosine_phosphatase-like"/>
</dbReference>
<dbReference type="OrthoDB" id="10252009at2759"/>
<dbReference type="PROSITE" id="PS00383">
    <property type="entry name" value="TYR_PHOSPHATASE_1"/>
    <property type="match status" value="1"/>
</dbReference>
<feature type="region of interest" description="Disordered" evidence="5">
    <location>
        <begin position="199"/>
        <end position="248"/>
    </location>
</feature>
<dbReference type="PROSITE" id="PS50056">
    <property type="entry name" value="TYR_PHOSPHATASE_2"/>
    <property type="match status" value="1"/>
</dbReference>
<dbReference type="RefSeq" id="XP_001022540.1">
    <property type="nucleotide sequence ID" value="XM_001022540.1"/>
</dbReference>
<evidence type="ECO:0000256" key="5">
    <source>
        <dbReference type="SAM" id="MobiDB-lite"/>
    </source>
</evidence>
<feature type="domain" description="Tyrosine-protein phosphatase" evidence="6">
    <location>
        <begin position="59"/>
        <end position="201"/>
    </location>
</feature>
<feature type="domain" description="Tyrosine specific protein phosphatases" evidence="7">
    <location>
        <begin position="121"/>
        <end position="180"/>
    </location>
</feature>
<dbReference type="InterPro" id="IPR000387">
    <property type="entry name" value="Tyr_Pase_dom"/>
</dbReference>
<dbReference type="GO" id="GO:0017017">
    <property type="term" value="F:MAP kinase tyrosine/serine/threonine phosphatase activity"/>
    <property type="evidence" value="ECO:0007669"/>
    <property type="project" value="TreeGrafter"/>
</dbReference>
<dbReference type="OMA" id="FIHSAIK"/>
<dbReference type="GO" id="GO:0043409">
    <property type="term" value="P:negative regulation of MAPK cascade"/>
    <property type="evidence" value="ECO:0007669"/>
    <property type="project" value="TreeGrafter"/>
</dbReference>
<organism evidence="8 9">
    <name type="scientific">Tetrahymena thermophila (strain SB210)</name>
    <dbReference type="NCBI Taxonomy" id="312017"/>
    <lineage>
        <taxon>Eukaryota</taxon>
        <taxon>Sar</taxon>
        <taxon>Alveolata</taxon>
        <taxon>Ciliophora</taxon>
        <taxon>Intramacronucleata</taxon>
        <taxon>Oligohymenophorea</taxon>
        <taxon>Hymenostomatida</taxon>
        <taxon>Tetrahymenina</taxon>
        <taxon>Tetrahymenidae</taxon>
        <taxon>Tetrahymena</taxon>
    </lineage>
</organism>
<dbReference type="CDD" id="cd14498">
    <property type="entry name" value="DSP"/>
    <property type="match status" value="1"/>
</dbReference>
<dbReference type="SUPFAM" id="SSF52799">
    <property type="entry name" value="(Phosphotyrosine protein) phosphatases II"/>
    <property type="match status" value="1"/>
</dbReference>
<dbReference type="InParanoid" id="Q240W9"/>
<feature type="region of interest" description="Disordered" evidence="5">
    <location>
        <begin position="1"/>
        <end position="30"/>
    </location>
</feature>
<keyword evidence="9" id="KW-1185">Reference proteome</keyword>
<dbReference type="FunCoup" id="Q240W9">
    <property type="interactions" value="10"/>
</dbReference>
<dbReference type="GO" id="GO:0033550">
    <property type="term" value="F:MAP kinase tyrosine phosphatase activity"/>
    <property type="evidence" value="ECO:0007669"/>
    <property type="project" value="TreeGrafter"/>
</dbReference>
<dbReference type="Pfam" id="PF00782">
    <property type="entry name" value="DSPc"/>
    <property type="match status" value="1"/>
</dbReference>
<evidence type="ECO:0000256" key="3">
    <source>
        <dbReference type="ARBA" id="ARBA00022912"/>
    </source>
</evidence>
<dbReference type="GO" id="GO:0004722">
    <property type="term" value="F:protein serine/threonine phosphatase activity"/>
    <property type="evidence" value="ECO:0007669"/>
    <property type="project" value="UniProtKB-EC"/>
</dbReference>
<feature type="compositionally biased region" description="Low complexity" evidence="5">
    <location>
        <begin position="218"/>
        <end position="232"/>
    </location>
</feature>
<dbReference type="GO" id="GO:0005737">
    <property type="term" value="C:cytoplasm"/>
    <property type="evidence" value="ECO:0007669"/>
    <property type="project" value="TreeGrafter"/>
</dbReference>
<keyword evidence="2" id="KW-0378">Hydrolase</keyword>